<dbReference type="Pfam" id="PF00433">
    <property type="entry name" value="Pkinase_C"/>
    <property type="match status" value="1"/>
</dbReference>
<evidence type="ECO:0000256" key="4">
    <source>
        <dbReference type="ARBA" id="ARBA00022553"/>
    </source>
</evidence>
<keyword evidence="16" id="KW-1185">Reference proteome</keyword>
<dbReference type="KEGG" id="dpa:109545103"/>
<evidence type="ECO:0000313" key="15">
    <source>
        <dbReference type="EnsemblMetazoa" id="XP_019771157.1"/>
    </source>
</evidence>
<dbReference type="CDD" id="cd05584">
    <property type="entry name" value="STKc_p70S6K"/>
    <property type="match status" value="1"/>
</dbReference>
<dbReference type="EC" id="2.7.11.1" evidence="2"/>
<evidence type="ECO:0000256" key="12">
    <source>
        <dbReference type="SAM" id="MobiDB-lite"/>
    </source>
</evidence>
<dbReference type="PROSITE" id="PS00107">
    <property type="entry name" value="PROTEIN_KINASE_ATP"/>
    <property type="match status" value="1"/>
</dbReference>
<protein>
    <recommendedName>
        <fullName evidence="2">non-specific serine/threonine protein kinase</fullName>
        <ecNumber evidence="2">2.7.11.1</ecNumber>
    </recommendedName>
</protein>
<feature type="binding site" evidence="11">
    <location>
        <position position="102"/>
    </location>
    <ligand>
        <name>ATP</name>
        <dbReference type="ChEBI" id="CHEBI:30616"/>
    </ligand>
</feature>
<reference evidence="15" key="2">
    <citation type="submission" date="2024-08" db="UniProtKB">
        <authorList>
            <consortium name="EnsemblMetazoa"/>
        </authorList>
    </citation>
    <scope>IDENTIFICATION</scope>
</reference>
<dbReference type="FunFam" id="1.10.510.10:FF:000010">
    <property type="entry name" value="Ribosomal protein S6 kinase"/>
    <property type="match status" value="1"/>
</dbReference>
<dbReference type="GO" id="GO:0004674">
    <property type="term" value="F:protein serine/threonine kinase activity"/>
    <property type="evidence" value="ECO:0007669"/>
    <property type="project" value="UniProtKB-KW"/>
</dbReference>
<feature type="domain" description="AGC-kinase C-terminal" evidence="14">
    <location>
        <begin position="332"/>
        <end position="402"/>
    </location>
</feature>
<keyword evidence="6 11" id="KW-0547">Nucleotide-binding</keyword>
<evidence type="ECO:0000256" key="10">
    <source>
        <dbReference type="ARBA" id="ARBA00048679"/>
    </source>
</evidence>
<evidence type="ECO:0000256" key="6">
    <source>
        <dbReference type="ARBA" id="ARBA00022741"/>
    </source>
</evidence>
<sequence>MATVFDIELHDVETVELSSDSDTEIEIEGYIDENPNPNEVIDLTDGDFDTVEITEANVNPTEERMSPKDFDLLKVLGKGGYGKVFQCRKRTGADAGKIFAMKVLRKASIVRNQKDVSHTKAERNILESVMHPFIVQLNYAFQTGGKLYLVLEYLNGGELFTHLENEGIFMEDCSTFYLAEIILALEHLHSLGIIYRDLKPENILLDQEGHVKLTDFGLSKEHIQDNTRTLTFCGTIEYMAPEIILRLGHGKAADWWSLGALLYDMTTGAPPFHGGNRKATIELILRGKLTFPQYMTTDMKDILRRLLKKKPQDRLGAPPDDAKAIKKHPFFKHINWEDVMNKRIEPPYKPCVSSEDDVSQFDPKFTRQTPVDSPVDSFLSESVNMIFEGFTYVAPSILEDLYKPSILKSRSPRKLGSSSYRVPTHPFGFNLPSFGPSSSHPHHNLHQHGHNHVGFHDQAAPYDAHSSGASGGGIPIRRPLSHQHCPEMMEVSSGGGAGALSHV</sequence>
<dbReference type="InterPro" id="IPR017441">
    <property type="entry name" value="Protein_kinase_ATP_BS"/>
</dbReference>
<dbReference type="SMART" id="SM00220">
    <property type="entry name" value="S_TKc"/>
    <property type="match status" value="1"/>
</dbReference>
<evidence type="ECO:0000256" key="1">
    <source>
        <dbReference type="ARBA" id="ARBA00009804"/>
    </source>
</evidence>
<dbReference type="Gene3D" id="3.30.200.20">
    <property type="entry name" value="Phosphorylase Kinase, domain 1"/>
    <property type="match status" value="1"/>
</dbReference>
<dbReference type="RefSeq" id="XP_048518803.1">
    <property type="nucleotide sequence ID" value="XM_048662846.1"/>
</dbReference>
<dbReference type="InterPro" id="IPR000961">
    <property type="entry name" value="AGC-kinase_C"/>
</dbReference>
<evidence type="ECO:0000256" key="2">
    <source>
        <dbReference type="ARBA" id="ARBA00012513"/>
    </source>
</evidence>
<dbReference type="PROSITE" id="PS50011">
    <property type="entry name" value="PROTEIN_KINASE_DOM"/>
    <property type="match status" value="1"/>
</dbReference>
<keyword evidence="8 11" id="KW-0067">ATP-binding</keyword>
<name>A0AAR5QDB6_DENPD</name>
<dbReference type="PROSITE" id="PS00108">
    <property type="entry name" value="PROTEIN_KINASE_ST"/>
    <property type="match status" value="1"/>
</dbReference>
<dbReference type="Pfam" id="PF00069">
    <property type="entry name" value="Pkinase"/>
    <property type="match status" value="1"/>
</dbReference>
<keyword evidence="3" id="KW-0723">Serine/threonine-protein kinase</keyword>
<evidence type="ECO:0000256" key="8">
    <source>
        <dbReference type="ARBA" id="ARBA00022840"/>
    </source>
</evidence>
<evidence type="ECO:0000259" key="14">
    <source>
        <dbReference type="PROSITE" id="PS51285"/>
    </source>
</evidence>
<feature type="domain" description="Protein kinase" evidence="13">
    <location>
        <begin position="70"/>
        <end position="331"/>
    </location>
</feature>
<keyword evidence="4" id="KW-0597">Phosphoprotein</keyword>
<dbReference type="Gene3D" id="1.10.510.10">
    <property type="entry name" value="Transferase(Phosphotransferase) domain 1"/>
    <property type="match status" value="1"/>
</dbReference>
<comment type="similarity">
    <text evidence="1">Belongs to the protein kinase superfamily. AGC Ser/Thr protein kinase family. S6 kinase subfamily.</text>
</comment>
<evidence type="ECO:0000256" key="11">
    <source>
        <dbReference type="PROSITE-ProRule" id="PRU10141"/>
    </source>
</evidence>
<feature type="region of interest" description="Disordered" evidence="12">
    <location>
        <begin position="438"/>
        <end position="473"/>
    </location>
</feature>
<dbReference type="InterPro" id="IPR017892">
    <property type="entry name" value="Pkinase_C"/>
</dbReference>
<evidence type="ECO:0000256" key="3">
    <source>
        <dbReference type="ARBA" id="ARBA00022527"/>
    </source>
</evidence>
<proteinExistence type="inferred from homology"/>
<dbReference type="Proteomes" id="UP000019118">
    <property type="component" value="Unassembled WGS sequence"/>
</dbReference>
<dbReference type="GO" id="GO:0005524">
    <property type="term" value="F:ATP binding"/>
    <property type="evidence" value="ECO:0007669"/>
    <property type="project" value="UniProtKB-UniRule"/>
</dbReference>
<dbReference type="InterPro" id="IPR011009">
    <property type="entry name" value="Kinase-like_dom_sf"/>
</dbReference>
<evidence type="ECO:0000259" key="13">
    <source>
        <dbReference type="PROSITE" id="PS50011"/>
    </source>
</evidence>
<keyword evidence="7" id="KW-0418">Kinase</keyword>
<evidence type="ECO:0000313" key="16">
    <source>
        <dbReference type="Proteomes" id="UP000019118"/>
    </source>
</evidence>
<dbReference type="CTD" id="38654"/>
<feature type="compositionally biased region" description="Basic residues" evidence="12">
    <location>
        <begin position="440"/>
        <end position="453"/>
    </location>
</feature>
<comment type="catalytic activity">
    <reaction evidence="9">
        <text>L-threonyl-[protein] + ATP = O-phospho-L-threonyl-[protein] + ADP + H(+)</text>
        <dbReference type="Rhea" id="RHEA:46608"/>
        <dbReference type="Rhea" id="RHEA-COMP:11060"/>
        <dbReference type="Rhea" id="RHEA-COMP:11605"/>
        <dbReference type="ChEBI" id="CHEBI:15378"/>
        <dbReference type="ChEBI" id="CHEBI:30013"/>
        <dbReference type="ChEBI" id="CHEBI:30616"/>
        <dbReference type="ChEBI" id="CHEBI:61977"/>
        <dbReference type="ChEBI" id="CHEBI:456216"/>
        <dbReference type="EC" id="2.7.11.1"/>
    </reaction>
</comment>
<dbReference type="EnsemblMetazoa" id="XM_019915598.1">
    <property type="protein sequence ID" value="XP_019771157.1"/>
    <property type="gene ID" value="LOC109545103"/>
</dbReference>
<dbReference type="GeneID" id="109545103"/>
<dbReference type="SUPFAM" id="SSF56112">
    <property type="entry name" value="Protein kinase-like (PK-like)"/>
    <property type="match status" value="1"/>
</dbReference>
<evidence type="ECO:0000256" key="7">
    <source>
        <dbReference type="ARBA" id="ARBA00022777"/>
    </source>
</evidence>
<evidence type="ECO:0000256" key="9">
    <source>
        <dbReference type="ARBA" id="ARBA00047899"/>
    </source>
</evidence>
<dbReference type="AlphaFoldDB" id="A0AAR5QDB6"/>
<dbReference type="FunFam" id="3.30.200.20:FF:000686">
    <property type="entry name" value="Ribosomal protein S6 kinase"/>
    <property type="match status" value="1"/>
</dbReference>
<keyword evidence="5" id="KW-0808">Transferase</keyword>
<dbReference type="InterPro" id="IPR000719">
    <property type="entry name" value="Prot_kinase_dom"/>
</dbReference>
<dbReference type="PROSITE" id="PS51285">
    <property type="entry name" value="AGC_KINASE_CTER"/>
    <property type="match status" value="1"/>
</dbReference>
<evidence type="ECO:0000256" key="5">
    <source>
        <dbReference type="ARBA" id="ARBA00022679"/>
    </source>
</evidence>
<reference evidence="16" key="1">
    <citation type="journal article" date="2013" name="Genome Biol.">
        <title>Draft genome of the mountain pine beetle, Dendroctonus ponderosae Hopkins, a major forest pest.</title>
        <authorList>
            <person name="Keeling C.I."/>
            <person name="Yuen M.M."/>
            <person name="Liao N.Y."/>
            <person name="Docking T.R."/>
            <person name="Chan S.K."/>
            <person name="Taylor G.A."/>
            <person name="Palmquist D.L."/>
            <person name="Jackman S.D."/>
            <person name="Nguyen A."/>
            <person name="Li M."/>
            <person name="Henderson H."/>
            <person name="Janes J.K."/>
            <person name="Zhao Y."/>
            <person name="Pandoh P."/>
            <person name="Moore R."/>
            <person name="Sperling F.A."/>
            <person name="Huber D.P."/>
            <person name="Birol I."/>
            <person name="Jones S.J."/>
            <person name="Bohlmann J."/>
        </authorList>
    </citation>
    <scope>NUCLEOTIDE SEQUENCE</scope>
</reference>
<organism evidence="15 16">
    <name type="scientific">Dendroctonus ponderosae</name>
    <name type="common">Mountain pine beetle</name>
    <dbReference type="NCBI Taxonomy" id="77166"/>
    <lineage>
        <taxon>Eukaryota</taxon>
        <taxon>Metazoa</taxon>
        <taxon>Ecdysozoa</taxon>
        <taxon>Arthropoda</taxon>
        <taxon>Hexapoda</taxon>
        <taxon>Insecta</taxon>
        <taxon>Pterygota</taxon>
        <taxon>Neoptera</taxon>
        <taxon>Endopterygota</taxon>
        <taxon>Coleoptera</taxon>
        <taxon>Polyphaga</taxon>
        <taxon>Cucujiformia</taxon>
        <taxon>Curculionidae</taxon>
        <taxon>Scolytinae</taxon>
        <taxon>Dendroctonus</taxon>
    </lineage>
</organism>
<dbReference type="InterPro" id="IPR008271">
    <property type="entry name" value="Ser/Thr_kinase_AS"/>
</dbReference>
<dbReference type="PANTHER" id="PTHR24351">
    <property type="entry name" value="RIBOSOMAL PROTEIN S6 KINASE"/>
    <property type="match status" value="1"/>
</dbReference>
<accession>A0AAR5QDB6</accession>
<dbReference type="SMART" id="SM00133">
    <property type="entry name" value="S_TK_X"/>
    <property type="match status" value="1"/>
</dbReference>
<comment type="catalytic activity">
    <reaction evidence="10">
        <text>L-seryl-[protein] + ATP = O-phospho-L-seryl-[protein] + ADP + H(+)</text>
        <dbReference type="Rhea" id="RHEA:17989"/>
        <dbReference type="Rhea" id="RHEA-COMP:9863"/>
        <dbReference type="Rhea" id="RHEA-COMP:11604"/>
        <dbReference type="ChEBI" id="CHEBI:15378"/>
        <dbReference type="ChEBI" id="CHEBI:29999"/>
        <dbReference type="ChEBI" id="CHEBI:30616"/>
        <dbReference type="ChEBI" id="CHEBI:83421"/>
        <dbReference type="ChEBI" id="CHEBI:456216"/>
        <dbReference type="EC" id="2.7.11.1"/>
    </reaction>
</comment>